<gene>
    <name evidence="1" type="ORF">PO250_07010</name>
</gene>
<dbReference type="AlphaFoldDB" id="A0AAJ1HSN5"/>
<organism evidence="1 2">
    <name type="scientific">Limosilactobacillus mucosae</name>
    <name type="common">Lactobacillus mucosae</name>
    <dbReference type="NCBI Taxonomy" id="97478"/>
    <lineage>
        <taxon>Bacteria</taxon>
        <taxon>Bacillati</taxon>
        <taxon>Bacillota</taxon>
        <taxon>Bacilli</taxon>
        <taxon>Lactobacillales</taxon>
        <taxon>Lactobacillaceae</taxon>
        <taxon>Limosilactobacillus</taxon>
    </lineage>
</organism>
<dbReference type="EMBL" id="JAQONE010000023">
    <property type="protein sequence ID" value="MDC2830044.1"/>
    <property type="molecule type" value="Genomic_DNA"/>
</dbReference>
<comment type="caution">
    <text evidence="1">The sequence shown here is derived from an EMBL/GenBank/DDBJ whole genome shotgun (WGS) entry which is preliminary data.</text>
</comment>
<evidence type="ECO:0000313" key="1">
    <source>
        <dbReference type="EMBL" id="MDC2830044.1"/>
    </source>
</evidence>
<dbReference type="Proteomes" id="UP001220670">
    <property type="component" value="Unassembled WGS sequence"/>
</dbReference>
<name>A0AAJ1HSN5_LIMMU</name>
<dbReference type="RefSeq" id="WP_272209144.1">
    <property type="nucleotide sequence ID" value="NZ_JAQOMW010000021.1"/>
</dbReference>
<evidence type="ECO:0000313" key="2">
    <source>
        <dbReference type="Proteomes" id="UP001220670"/>
    </source>
</evidence>
<reference evidence="1" key="1">
    <citation type="submission" date="2023-01" db="EMBL/GenBank/DDBJ databases">
        <title>Genome analysis of 13 Lactobacillus isolated from gut of wild boar.</title>
        <authorList>
            <person name="Papp P."/>
            <person name="Libisch B."/>
            <person name="Nagy T."/>
            <person name="Olasz F."/>
        </authorList>
    </citation>
    <scope>NUCLEOTIDE SEQUENCE</scope>
    <source>
        <strain evidence="1">F146</strain>
    </source>
</reference>
<protein>
    <submittedName>
        <fullName evidence="1">Uncharacterized protein</fullName>
    </submittedName>
</protein>
<accession>A0AAJ1HSN5</accession>
<proteinExistence type="predicted"/>
<sequence>MNLYRVFFSDSFSGWHTSRWLAAAANKEQAIDLIWRYTNFNCLITDFDAEKIDIDSFQEPTIID</sequence>